<dbReference type="Proteomes" id="UP000542776">
    <property type="component" value="Unassembled WGS sequence"/>
</dbReference>
<name>A0A7W6E9H4_9HYPH</name>
<accession>A0A7W6E9H4</accession>
<protein>
    <submittedName>
        <fullName evidence="1">Uncharacterized protein</fullName>
    </submittedName>
</protein>
<comment type="caution">
    <text evidence="1">The sequence shown here is derived from an EMBL/GenBank/DDBJ whole genome shotgun (WGS) entry which is preliminary data.</text>
</comment>
<dbReference type="RefSeq" id="WP_183198463.1">
    <property type="nucleotide sequence ID" value="NZ_JACIEK010000001.1"/>
</dbReference>
<dbReference type="AlphaFoldDB" id="A0A7W6E9H4"/>
<sequence length="143" mass="15399">MNNIWLIIQNGVVTNRIVWDGNTNSFQPPAGSIQRPDRSGVGIGWRYDTSSDVFAASVEPAPSVPETVTMRQARLALLRAGLLKRATDAMAALPGDAGEAALIEWEYATSLRRDHPLVAGLGRTLGLDDATIDNLFRAASQIV</sequence>
<dbReference type="EMBL" id="JACIEK010000001">
    <property type="protein sequence ID" value="MBB3997193.1"/>
    <property type="molecule type" value="Genomic_DNA"/>
</dbReference>
<reference evidence="1 2" key="1">
    <citation type="submission" date="2020-08" db="EMBL/GenBank/DDBJ databases">
        <title>Genomic Encyclopedia of Type Strains, Phase IV (KMG-IV): sequencing the most valuable type-strain genomes for metagenomic binning, comparative biology and taxonomic classification.</title>
        <authorList>
            <person name="Goeker M."/>
        </authorList>
    </citation>
    <scope>NUCLEOTIDE SEQUENCE [LARGE SCALE GENOMIC DNA]</scope>
    <source>
        <strain evidence="1 2">DSM 102238</strain>
    </source>
</reference>
<proteinExistence type="predicted"/>
<gene>
    <name evidence="1" type="ORF">GGR04_001014</name>
</gene>
<organism evidence="1 2">
    <name type="scientific">Aureimonas pseudogalii</name>
    <dbReference type="NCBI Taxonomy" id="1744844"/>
    <lineage>
        <taxon>Bacteria</taxon>
        <taxon>Pseudomonadati</taxon>
        <taxon>Pseudomonadota</taxon>
        <taxon>Alphaproteobacteria</taxon>
        <taxon>Hyphomicrobiales</taxon>
        <taxon>Aurantimonadaceae</taxon>
        <taxon>Aureimonas</taxon>
    </lineage>
</organism>
<evidence type="ECO:0000313" key="2">
    <source>
        <dbReference type="Proteomes" id="UP000542776"/>
    </source>
</evidence>
<evidence type="ECO:0000313" key="1">
    <source>
        <dbReference type="EMBL" id="MBB3997193.1"/>
    </source>
</evidence>
<keyword evidence="2" id="KW-1185">Reference proteome</keyword>